<keyword evidence="6" id="KW-1185">Reference proteome</keyword>
<dbReference type="SUPFAM" id="SSF53335">
    <property type="entry name" value="S-adenosyl-L-methionine-dependent methyltransferases"/>
    <property type="match status" value="1"/>
</dbReference>
<dbReference type="RefSeq" id="WP_078716078.1">
    <property type="nucleotide sequence ID" value="NZ_FUYC01000002.1"/>
</dbReference>
<dbReference type="GO" id="GO:0008757">
    <property type="term" value="F:S-adenosylmethionine-dependent methyltransferase activity"/>
    <property type="evidence" value="ECO:0007669"/>
    <property type="project" value="InterPro"/>
</dbReference>
<dbReference type="GO" id="GO:0003677">
    <property type="term" value="F:DNA binding"/>
    <property type="evidence" value="ECO:0007669"/>
    <property type="project" value="UniProtKB-KW"/>
</dbReference>
<dbReference type="PRINTS" id="PR00778">
    <property type="entry name" value="HTHARSR"/>
</dbReference>
<proteinExistence type="predicted"/>
<dbReference type="CDD" id="cd00090">
    <property type="entry name" value="HTH_ARSR"/>
    <property type="match status" value="1"/>
</dbReference>
<dbReference type="NCBIfam" id="NF033788">
    <property type="entry name" value="HTH_metalloreg"/>
    <property type="match status" value="1"/>
</dbReference>
<keyword evidence="1" id="KW-0805">Transcription regulation</keyword>
<dbReference type="PANTHER" id="PTHR33154:SF18">
    <property type="entry name" value="ARSENICAL RESISTANCE OPERON REPRESSOR"/>
    <property type="match status" value="1"/>
</dbReference>
<dbReference type="InterPro" id="IPR013216">
    <property type="entry name" value="Methyltransf_11"/>
</dbReference>
<dbReference type="OrthoDB" id="9789575at2"/>
<dbReference type="EMBL" id="FUYC01000002">
    <property type="protein sequence ID" value="SKA73564.1"/>
    <property type="molecule type" value="Genomic_DNA"/>
</dbReference>
<dbReference type="InterPro" id="IPR051081">
    <property type="entry name" value="HTH_MetalResp_TranReg"/>
</dbReference>
<dbReference type="CDD" id="cd02440">
    <property type="entry name" value="AdoMet_MTases"/>
    <property type="match status" value="1"/>
</dbReference>
<gene>
    <name evidence="5" type="ORF">SAMN02745704_00491</name>
</gene>
<dbReference type="GO" id="GO:0003700">
    <property type="term" value="F:DNA-binding transcription factor activity"/>
    <property type="evidence" value="ECO:0007669"/>
    <property type="project" value="InterPro"/>
</dbReference>
<dbReference type="Pfam" id="PF01022">
    <property type="entry name" value="HTH_5"/>
    <property type="match status" value="1"/>
</dbReference>
<feature type="domain" description="HTH arsR-type" evidence="4">
    <location>
        <begin position="1"/>
        <end position="90"/>
    </location>
</feature>
<evidence type="ECO:0000256" key="1">
    <source>
        <dbReference type="ARBA" id="ARBA00023015"/>
    </source>
</evidence>
<dbReference type="InterPro" id="IPR011991">
    <property type="entry name" value="ArsR-like_HTH"/>
</dbReference>
<dbReference type="SUPFAM" id="SSF46785">
    <property type="entry name" value="Winged helix' DNA-binding domain"/>
    <property type="match status" value="1"/>
</dbReference>
<dbReference type="InterPro" id="IPR029063">
    <property type="entry name" value="SAM-dependent_MTases_sf"/>
</dbReference>
<evidence type="ECO:0000256" key="3">
    <source>
        <dbReference type="ARBA" id="ARBA00023163"/>
    </source>
</evidence>
<evidence type="ECO:0000313" key="5">
    <source>
        <dbReference type="EMBL" id="SKA73564.1"/>
    </source>
</evidence>
<reference evidence="5 6" key="1">
    <citation type="submission" date="2017-02" db="EMBL/GenBank/DDBJ databases">
        <authorList>
            <person name="Peterson S.W."/>
        </authorList>
    </citation>
    <scope>NUCLEOTIDE SEQUENCE [LARGE SCALE GENOMIC DNA]</scope>
    <source>
        <strain evidence="5 6">DSM 16080</strain>
    </source>
</reference>
<evidence type="ECO:0000259" key="4">
    <source>
        <dbReference type="PROSITE" id="PS50987"/>
    </source>
</evidence>
<name>A0A1T4W8D7_9BACT</name>
<dbReference type="AlphaFoldDB" id="A0A1T4W8D7"/>
<dbReference type="PANTHER" id="PTHR33154">
    <property type="entry name" value="TRANSCRIPTIONAL REGULATOR, ARSR FAMILY"/>
    <property type="match status" value="1"/>
</dbReference>
<dbReference type="Gene3D" id="1.10.10.10">
    <property type="entry name" value="Winged helix-like DNA-binding domain superfamily/Winged helix DNA-binding domain"/>
    <property type="match status" value="1"/>
</dbReference>
<sequence length="303" mass="34394">MELVRFCKALSDETRVRLLHLLLRHELNVGEIVRALDMGQSRVSRHLKILLDAGLLTVRRDGLWAFYRAVEQGDARAFLDGASRLFTREPMLLADLEKAEGILQERVESTREFFDTVAPEWQRLSRDLLGELRLPEKLSERVGRCSVAVDLGCGPGDLLRLLADHCREVIGVDNAPRMLDLAHSRFEGREDVSLRIGELTHLPLRDEEAEVGIFSLVLHHLSDPALAIAEAYRTLRPGGRLVIAEFDRHGVEAMRDDYGDLRLGIDRNELCRWLDRSGFQAPVVAEYDVNNGLRVLIYESVKK</sequence>
<dbReference type="SMART" id="SM00418">
    <property type="entry name" value="HTH_ARSR"/>
    <property type="match status" value="1"/>
</dbReference>
<dbReference type="STRING" id="1121449.SAMN02745704_00491"/>
<evidence type="ECO:0000256" key="2">
    <source>
        <dbReference type="ARBA" id="ARBA00023125"/>
    </source>
</evidence>
<dbReference type="InterPro" id="IPR036388">
    <property type="entry name" value="WH-like_DNA-bd_sf"/>
</dbReference>
<dbReference type="Gene3D" id="3.40.50.150">
    <property type="entry name" value="Vaccinia Virus protein VP39"/>
    <property type="match status" value="1"/>
</dbReference>
<organism evidence="5 6">
    <name type="scientific">Paucidesulfovibrio gracilis DSM 16080</name>
    <dbReference type="NCBI Taxonomy" id="1121449"/>
    <lineage>
        <taxon>Bacteria</taxon>
        <taxon>Pseudomonadati</taxon>
        <taxon>Thermodesulfobacteriota</taxon>
        <taxon>Desulfovibrionia</taxon>
        <taxon>Desulfovibrionales</taxon>
        <taxon>Desulfovibrionaceae</taxon>
        <taxon>Paucidesulfovibrio</taxon>
    </lineage>
</organism>
<accession>A0A1T4W8D7</accession>
<dbReference type="Pfam" id="PF08241">
    <property type="entry name" value="Methyltransf_11"/>
    <property type="match status" value="1"/>
</dbReference>
<dbReference type="InterPro" id="IPR001845">
    <property type="entry name" value="HTH_ArsR_DNA-bd_dom"/>
</dbReference>
<dbReference type="InterPro" id="IPR036390">
    <property type="entry name" value="WH_DNA-bd_sf"/>
</dbReference>
<evidence type="ECO:0000313" key="6">
    <source>
        <dbReference type="Proteomes" id="UP000190027"/>
    </source>
</evidence>
<protein>
    <submittedName>
        <fullName evidence="5">ArsR family transcriptional regulator</fullName>
    </submittedName>
</protein>
<dbReference type="Proteomes" id="UP000190027">
    <property type="component" value="Unassembled WGS sequence"/>
</dbReference>
<keyword evidence="2" id="KW-0238">DNA-binding</keyword>
<dbReference type="PROSITE" id="PS50987">
    <property type="entry name" value="HTH_ARSR_2"/>
    <property type="match status" value="1"/>
</dbReference>
<keyword evidence="3" id="KW-0804">Transcription</keyword>